<reference evidence="1 2" key="1">
    <citation type="submission" date="2014-02" db="EMBL/GenBank/DDBJ databases">
        <title>Expanding our view of genomic diversity in Candidatus Accumulibacter clades.</title>
        <authorList>
            <person name="Skennerton C.T."/>
            <person name="Barr J.J."/>
            <person name="Slater F.R."/>
            <person name="Bond P.L."/>
            <person name="Tyson G.W."/>
        </authorList>
    </citation>
    <scope>NUCLEOTIDE SEQUENCE [LARGE SCALE GENOMIC DNA]</scope>
    <source>
        <strain evidence="2">BA-92</strain>
    </source>
</reference>
<proteinExistence type="predicted"/>
<sequence length="222" mass="23455">MHLGPALRALDLFQAFASDPAEQALDARVPFHVVCPVLGPAFLCLVVVALQPVLAFQLLAELAQRLVVAVRVVDRVAGRVNLVDGDVQVQVVSVVVHGTDALMLAVAQPLADSLLDRLQRGLVGLLAGTKTDDQVIGLVGLGAPVLRLGVEYFEDCCIGPFGVAVGDRDAGHPLALLLLIDEVLHQAGEVALPDRLHGDVLGDHPGLRRISAAKVLIARIWV</sequence>
<comment type="caution">
    <text evidence="1">The sequence shown here is derived from an EMBL/GenBank/DDBJ whole genome shotgun (WGS) entry which is preliminary data.</text>
</comment>
<dbReference type="PATRIC" id="fig|1454003.3.peg.3426"/>
<dbReference type="AlphaFoldDB" id="A0A011PMD4"/>
<protein>
    <submittedName>
        <fullName evidence="1">Uncharacterized protein</fullName>
    </submittedName>
</protein>
<evidence type="ECO:0000313" key="1">
    <source>
        <dbReference type="EMBL" id="EXI77990.1"/>
    </source>
</evidence>
<dbReference type="Proteomes" id="UP000021816">
    <property type="component" value="Unassembled WGS sequence"/>
</dbReference>
<accession>A0A011PMD4</accession>
<dbReference type="EMBL" id="JEMX01000086">
    <property type="protein sequence ID" value="EXI77990.1"/>
    <property type="molecule type" value="Genomic_DNA"/>
</dbReference>
<evidence type="ECO:0000313" key="2">
    <source>
        <dbReference type="Proteomes" id="UP000021816"/>
    </source>
</evidence>
<name>A0A011PMD4_9PROT</name>
<organism evidence="1 2">
    <name type="scientific">Candidatus Accumulibacter appositus</name>
    <dbReference type="NCBI Taxonomy" id="1454003"/>
    <lineage>
        <taxon>Bacteria</taxon>
        <taxon>Pseudomonadati</taxon>
        <taxon>Pseudomonadota</taxon>
        <taxon>Betaproteobacteria</taxon>
        <taxon>Candidatus Accumulibacter</taxon>
    </lineage>
</organism>
<gene>
    <name evidence="1" type="ORF">AW10_03374</name>
</gene>